<dbReference type="EMBL" id="QGKM01000001">
    <property type="protein sequence ID" value="PWR00743.1"/>
    <property type="molecule type" value="Genomic_DNA"/>
</dbReference>
<organism evidence="9 10">
    <name type="scientific">Leucothrix pacifica</name>
    <dbReference type="NCBI Taxonomy" id="1247513"/>
    <lineage>
        <taxon>Bacteria</taxon>
        <taxon>Pseudomonadati</taxon>
        <taxon>Pseudomonadota</taxon>
        <taxon>Gammaproteobacteria</taxon>
        <taxon>Thiotrichales</taxon>
        <taxon>Thiotrichaceae</taxon>
        <taxon>Leucothrix</taxon>
    </lineage>
</organism>
<dbReference type="UniPathway" id="UPA00053">
    <property type="reaction ID" value="UER00089"/>
</dbReference>
<feature type="binding site" evidence="7">
    <location>
        <position position="172"/>
    </location>
    <ligand>
        <name>3-phosphoshikimate</name>
        <dbReference type="ChEBI" id="CHEBI:145989"/>
    </ligand>
</feature>
<dbReference type="GO" id="GO:0009423">
    <property type="term" value="P:chorismate biosynthetic process"/>
    <property type="evidence" value="ECO:0007669"/>
    <property type="project" value="UniProtKB-UniRule"/>
</dbReference>
<feature type="binding site" evidence="7">
    <location>
        <position position="330"/>
    </location>
    <ligand>
        <name>phosphoenolpyruvate</name>
        <dbReference type="ChEBI" id="CHEBI:58702"/>
    </ligand>
</feature>
<evidence type="ECO:0000259" key="8">
    <source>
        <dbReference type="Pfam" id="PF00275"/>
    </source>
</evidence>
<dbReference type="InterPro" id="IPR006264">
    <property type="entry name" value="EPSP_synthase"/>
</dbReference>
<evidence type="ECO:0000256" key="7">
    <source>
        <dbReference type="HAMAP-Rule" id="MF_00210"/>
    </source>
</evidence>
<dbReference type="InterPro" id="IPR023193">
    <property type="entry name" value="EPSP_synthase_CS"/>
</dbReference>
<feature type="binding site" evidence="7">
    <location>
        <position position="33"/>
    </location>
    <ligand>
        <name>3-phosphoshikimate</name>
        <dbReference type="ChEBI" id="CHEBI:145989"/>
    </ligand>
</feature>
<dbReference type="CDD" id="cd01556">
    <property type="entry name" value="EPSP_synthase"/>
    <property type="match status" value="1"/>
</dbReference>
<proteinExistence type="inferred from homology"/>
<keyword evidence="4 7" id="KW-0808">Transferase</keyword>
<gene>
    <name evidence="7" type="primary">aroA</name>
    <name evidence="9" type="ORF">DKW60_00465</name>
</gene>
<evidence type="ECO:0000313" key="9">
    <source>
        <dbReference type="EMBL" id="PWR00743.1"/>
    </source>
</evidence>
<feature type="binding site" evidence="7">
    <location>
        <position position="377"/>
    </location>
    <ligand>
        <name>phosphoenolpyruvate</name>
        <dbReference type="ChEBI" id="CHEBI:58702"/>
    </ligand>
</feature>
<feature type="binding site" evidence="7">
    <location>
        <position position="326"/>
    </location>
    <ligand>
        <name>3-phosphoshikimate</name>
        <dbReference type="ChEBI" id="CHEBI:145989"/>
    </ligand>
</feature>
<dbReference type="PANTHER" id="PTHR21090:SF5">
    <property type="entry name" value="PENTAFUNCTIONAL AROM POLYPEPTIDE"/>
    <property type="match status" value="1"/>
</dbReference>
<dbReference type="EC" id="2.5.1.19" evidence="7"/>
<evidence type="ECO:0000256" key="6">
    <source>
        <dbReference type="ARBA" id="ARBA00044633"/>
    </source>
</evidence>
<feature type="binding site" evidence="7">
    <location>
        <position position="99"/>
    </location>
    <ligand>
        <name>phosphoenolpyruvate</name>
        <dbReference type="ChEBI" id="CHEBI:58702"/>
    </ligand>
</feature>
<evidence type="ECO:0000256" key="2">
    <source>
        <dbReference type="ARBA" id="ARBA00009948"/>
    </source>
</evidence>
<dbReference type="AlphaFoldDB" id="A0A317CWT7"/>
<dbReference type="GO" id="GO:0008652">
    <property type="term" value="P:amino acid biosynthetic process"/>
    <property type="evidence" value="ECO:0007669"/>
    <property type="project" value="UniProtKB-KW"/>
</dbReference>
<dbReference type="PIRSF" id="PIRSF000505">
    <property type="entry name" value="EPSPS"/>
    <property type="match status" value="1"/>
</dbReference>
<keyword evidence="5 7" id="KW-0057">Aromatic amino acid biosynthesis</keyword>
<evidence type="ECO:0000256" key="3">
    <source>
        <dbReference type="ARBA" id="ARBA00022605"/>
    </source>
</evidence>
<dbReference type="GO" id="GO:0009073">
    <property type="term" value="P:aromatic amino acid family biosynthetic process"/>
    <property type="evidence" value="ECO:0007669"/>
    <property type="project" value="UniProtKB-KW"/>
</dbReference>
<feature type="active site" description="Proton acceptor" evidence="7">
    <location>
        <position position="299"/>
    </location>
</feature>
<evidence type="ECO:0000256" key="5">
    <source>
        <dbReference type="ARBA" id="ARBA00023141"/>
    </source>
</evidence>
<dbReference type="GO" id="GO:0005737">
    <property type="term" value="C:cytoplasm"/>
    <property type="evidence" value="ECO:0007669"/>
    <property type="project" value="UniProtKB-SubCell"/>
</dbReference>
<feature type="binding site" evidence="7">
    <location>
        <position position="127"/>
    </location>
    <ligand>
        <name>phosphoenolpyruvate</name>
        <dbReference type="ChEBI" id="CHEBI:58702"/>
    </ligand>
</feature>
<feature type="binding site" evidence="7">
    <location>
        <position position="29"/>
    </location>
    <ligand>
        <name>3-phosphoshikimate</name>
        <dbReference type="ChEBI" id="CHEBI:145989"/>
    </ligand>
</feature>
<feature type="binding site" evidence="7">
    <location>
        <position position="174"/>
    </location>
    <ligand>
        <name>3-phosphoshikimate</name>
        <dbReference type="ChEBI" id="CHEBI:145989"/>
    </ligand>
</feature>
<keyword evidence="3 7" id="KW-0028">Amino-acid biosynthesis</keyword>
<keyword evidence="7" id="KW-0963">Cytoplasm</keyword>
<feature type="binding site" evidence="7">
    <location>
        <position position="402"/>
    </location>
    <ligand>
        <name>phosphoenolpyruvate</name>
        <dbReference type="ChEBI" id="CHEBI:58702"/>
    </ligand>
</feature>
<evidence type="ECO:0000313" key="10">
    <source>
        <dbReference type="Proteomes" id="UP000245539"/>
    </source>
</evidence>
<dbReference type="InterPro" id="IPR036968">
    <property type="entry name" value="Enolpyruvate_Tfrase_sf"/>
</dbReference>
<dbReference type="PANTHER" id="PTHR21090">
    <property type="entry name" value="AROM/DEHYDROQUINATE SYNTHASE"/>
    <property type="match status" value="1"/>
</dbReference>
<dbReference type="InterPro" id="IPR001986">
    <property type="entry name" value="Enolpyruvate_Tfrase_dom"/>
</dbReference>
<dbReference type="InterPro" id="IPR013792">
    <property type="entry name" value="RNA3'P_cycl/enolpyr_Trfase_a/b"/>
</dbReference>
<dbReference type="SUPFAM" id="SSF55205">
    <property type="entry name" value="EPT/RTPC-like"/>
    <property type="match status" value="1"/>
</dbReference>
<comment type="function">
    <text evidence="7">Catalyzes the transfer of the enolpyruvyl moiety of phosphoenolpyruvate (PEP) to the 5-hydroxyl of shikimate-3-phosphate (S3P) to produce enolpyruvyl shikimate-3-phosphate and inorganic phosphate.</text>
</comment>
<name>A0A317CWT7_9GAMM</name>
<sequence length="419" mass="44602">MNYLQRQSLQVCPHPAALDGKITLPGSKSITNRALLLAGLASGDSLLSGALSSDDTKYMAAALRQLGVDVEQTSATEFSVKGNGRLTSSDEPLFLGNAGTATRFLTAAALLIDGETVVDGDEHMRERPISGLTNTLRDIGVSVSDTNGCPPVKVTSNGHFPAQKVLVDGSLSSQYISAILMAAACNDQPVEVEVIDPNMDARGYIDITLAVMRAFGAQVEETAAGKWQVSNTGYQAQTYQVEPDASAATYLWAAERLTKGRIDLGVNPETLTQPDAKAYAVMQQFPDMPAEVNGSQMQDAIPTLAVLAAFNNTPVTFTQIANLRVKECDRIHALATELNKIKPGLASEEHSSLTVHASPDLVGQNLPTEIHTYADHRIAMSFALAGLMIDGITILDPGCVAKTYPAYWQDLTGLGVELV</sequence>
<dbReference type="Gene3D" id="3.65.10.10">
    <property type="entry name" value="Enolpyruvate transferase domain"/>
    <property type="match status" value="3"/>
</dbReference>
<comment type="subunit">
    <text evidence="7">Monomer.</text>
</comment>
<protein>
    <recommendedName>
        <fullName evidence="7">3-phosphoshikimate 1-carboxyvinyltransferase</fullName>
        <ecNumber evidence="7">2.5.1.19</ecNumber>
    </recommendedName>
    <alternativeName>
        <fullName evidence="7">5-enolpyruvylshikimate-3-phosphate synthase</fullName>
        <shortName evidence="7">EPSP synthase</shortName>
        <shortName evidence="7">EPSPS</shortName>
    </alternativeName>
</protein>
<comment type="catalytic activity">
    <reaction evidence="6">
        <text>3-phosphoshikimate + phosphoenolpyruvate = 5-O-(1-carboxyvinyl)-3-phosphoshikimate + phosphate</text>
        <dbReference type="Rhea" id="RHEA:21256"/>
        <dbReference type="ChEBI" id="CHEBI:43474"/>
        <dbReference type="ChEBI" id="CHEBI:57701"/>
        <dbReference type="ChEBI" id="CHEBI:58702"/>
        <dbReference type="ChEBI" id="CHEBI:145989"/>
        <dbReference type="EC" id="2.5.1.19"/>
    </reaction>
    <physiologicalReaction direction="left-to-right" evidence="6">
        <dbReference type="Rhea" id="RHEA:21257"/>
    </physiologicalReaction>
</comment>
<dbReference type="HAMAP" id="MF_00210">
    <property type="entry name" value="EPSP_synth"/>
    <property type="match status" value="1"/>
</dbReference>
<keyword evidence="10" id="KW-1185">Reference proteome</keyword>
<comment type="caution">
    <text evidence="7">Lacks conserved residue(s) required for the propagation of feature annotation.</text>
</comment>
<feature type="binding site" evidence="7">
    <location>
        <position position="322"/>
    </location>
    <ligand>
        <name>3-phosphoshikimate</name>
        <dbReference type="ChEBI" id="CHEBI:145989"/>
    </ligand>
</feature>
<comment type="similarity">
    <text evidence="2 7">Belongs to the EPSP synthase family.</text>
</comment>
<comment type="caution">
    <text evidence="9">The sequence shown here is derived from an EMBL/GenBank/DDBJ whole genome shotgun (WGS) entry which is preliminary data.</text>
</comment>
<dbReference type="OrthoDB" id="9809920at2"/>
<comment type="pathway">
    <text evidence="1 7">Metabolic intermediate biosynthesis; chorismate biosynthesis; chorismate from D-erythrose 4-phosphate and phosphoenolpyruvate: step 6/7.</text>
</comment>
<feature type="binding site" evidence="7">
    <location>
        <position position="28"/>
    </location>
    <ligand>
        <name>3-phosphoshikimate</name>
        <dbReference type="ChEBI" id="CHEBI:145989"/>
    </ligand>
</feature>
<evidence type="ECO:0000256" key="1">
    <source>
        <dbReference type="ARBA" id="ARBA00004811"/>
    </source>
</evidence>
<feature type="binding site" evidence="7">
    <location>
        <position position="28"/>
    </location>
    <ligand>
        <name>phosphoenolpyruvate</name>
        <dbReference type="ChEBI" id="CHEBI:58702"/>
    </ligand>
</feature>
<accession>A0A317CWT7</accession>
<evidence type="ECO:0000256" key="4">
    <source>
        <dbReference type="ARBA" id="ARBA00022679"/>
    </source>
</evidence>
<dbReference type="Proteomes" id="UP000245539">
    <property type="component" value="Unassembled WGS sequence"/>
</dbReference>
<feature type="binding site" evidence="7">
    <location>
        <position position="173"/>
    </location>
    <ligand>
        <name>3-phosphoshikimate</name>
        <dbReference type="ChEBI" id="CHEBI:145989"/>
    </ligand>
</feature>
<dbReference type="GO" id="GO:0003866">
    <property type="term" value="F:3-phosphoshikimate 1-carboxyvinyltransferase activity"/>
    <property type="evidence" value="ECO:0007669"/>
    <property type="project" value="UniProtKB-UniRule"/>
</dbReference>
<comment type="subcellular location">
    <subcellularLocation>
        <location evidence="7">Cytoplasm</location>
    </subcellularLocation>
</comment>
<dbReference type="PROSITE" id="PS00104">
    <property type="entry name" value="EPSP_SYNTHASE_1"/>
    <property type="match status" value="1"/>
</dbReference>
<reference evidence="9 10" key="1">
    <citation type="submission" date="2018-05" db="EMBL/GenBank/DDBJ databases">
        <title>Leucothrix arctica sp. nov., isolated from Arctic seawater.</title>
        <authorList>
            <person name="Choi A."/>
            <person name="Baek K."/>
        </authorList>
    </citation>
    <scope>NUCLEOTIDE SEQUENCE [LARGE SCALE GENOMIC DNA]</scope>
    <source>
        <strain evidence="9 10">JCM 18388</strain>
    </source>
</reference>
<feature type="binding site" evidence="7">
    <location>
        <position position="299"/>
    </location>
    <ligand>
        <name>3-phosphoshikimate</name>
        <dbReference type="ChEBI" id="CHEBI:145989"/>
    </ligand>
</feature>
<feature type="domain" description="Enolpyruvate transferase" evidence="8">
    <location>
        <begin position="15"/>
        <end position="411"/>
    </location>
</feature>
<dbReference type="Pfam" id="PF00275">
    <property type="entry name" value="EPSP_synthase"/>
    <property type="match status" value="1"/>
</dbReference>
<feature type="binding site" evidence="7">
    <location>
        <position position="174"/>
    </location>
    <ligand>
        <name>phosphoenolpyruvate</name>
        <dbReference type="ChEBI" id="CHEBI:58702"/>
    </ligand>
</feature>